<dbReference type="NCBIfam" id="TIGR00231">
    <property type="entry name" value="small_GTP"/>
    <property type="match status" value="1"/>
</dbReference>
<proteinExistence type="inferred from homology"/>
<dbReference type="GO" id="GO:0003924">
    <property type="term" value="F:GTPase activity"/>
    <property type="evidence" value="ECO:0007669"/>
    <property type="project" value="InterPro"/>
</dbReference>
<dbReference type="Pfam" id="PF00071">
    <property type="entry name" value="Ras"/>
    <property type="match status" value="1"/>
</dbReference>
<dbReference type="GO" id="GO:0005525">
    <property type="term" value="F:GTP binding"/>
    <property type="evidence" value="ECO:0007669"/>
    <property type="project" value="InterPro"/>
</dbReference>
<evidence type="ECO:0000313" key="3">
    <source>
        <dbReference type="Proteomes" id="UP000887568"/>
    </source>
</evidence>
<dbReference type="Proteomes" id="UP000887568">
    <property type="component" value="Unplaced"/>
</dbReference>
<dbReference type="RefSeq" id="XP_038073919.1">
    <property type="nucleotide sequence ID" value="XM_038217991.1"/>
</dbReference>
<dbReference type="InterPro" id="IPR050209">
    <property type="entry name" value="Rab_GTPases_membrane_traffic"/>
</dbReference>
<dbReference type="SMART" id="SM00175">
    <property type="entry name" value="RAB"/>
    <property type="match status" value="1"/>
</dbReference>
<dbReference type="RefSeq" id="XP_038073918.1">
    <property type="nucleotide sequence ID" value="XM_038217990.1"/>
</dbReference>
<protein>
    <recommendedName>
        <fullName evidence="4">GTP-binding protein</fullName>
    </recommendedName>
</protein>
<dbReference type="PROSITE" id="PS51420">
    <property type="entry name" value="RHO"/>
    <property type="match status" value="1"/>
</dbReference>
<dbReference type="EnsemblMetazoa" id="XM_038217990.1">
    <property type="protein sequence ID" value="XP_038073918.1"/>
    <property type="gene ID" value="LOC119741996"/>
</dbReference>
<name>A0A914BES0_PATMI</name>
<dbReference type="FunFam" id="3.40.50.300:FF:002392">
    <property type="entry name" value="DnaJ-like protein subfamily C member 27"/>
    <property type="match status" value="1"/>
</dbReference>
<dbReference type="PANTHER" id="PTHR47979">
    <property type="entry name" value="DRAB11-RELATED"/>
    <property type="match status" value="1"/>
</dbReference>
<dbReference type="GeneID" id="119741996"/>
<dbReference type="PROSITE" id="PS51419">
    <property type="entry name" value="RAB"/>
    <property type="match status" value="1"/>
</dbReference>
<comment type="similarity">
    <text evidence="1">Belongs to the small GTPase superfamily. Rab family.</text>
</comment>
<sequence length="194" mass="21429">MMDRESGHLPISVEGVVSSLIWVKIIALGTAAAGKTCLIKHFCEDKFSAAYQPTVGVDYGFKIQKVKDLDLRVHLWDLSGQLEYAEVRNELYGGTQACILVFDITNRTSFENLDFWLKEAVRNGAGTMHTVVVANKIDIKGKRAVSAEEAAKWAVTRKLKYYETSAMSGEGVLRMFCEVLEVASTNVSKGQMVG</sequence>
<dbReference type="OMA" id="TQACFLV"/>
<dbReference type="PRINTS" id="PR00449">
    <property type="entry name" value="RASTRNSFRMNG"/>
</dbReference>
<organism evidence="2 3">
    <name type="scientific">Patiria miniata</name>
    <name type="common">Bat star</name>
    <name type="synonym">Asterina miniata</name>
    <dbReference type="NCBI Taxonomy" id="46514"/>
    <lineage>
        <taxon>Eukaryota</taxon>
        <taxon>Metazoa</taxon>
        <taxon>Echinodermata</taxon>
        <taxon>Eleutherozoa</taxon>
        <taxon>Asterozoa</taxon>
        <taxon>Asteroidea</taxon>
        <taxon>Valvatacea</taxon>
        <taxon>Valvatida</taxon>
        <taxon>Asterinidae</taxon>
        <taxon>Patiria</taxon>
    </lineage>
</organism>
<evidence type="ECO:0000313" key="2">
    <source>
        <dbReference type="EnsemblMetazoa" id="XP_038073917.1"/>
    </source>
</evidence>
<dbReference type="InterPro" id="IPR001806">
    <property type="entry name" value="Small_GTPase"/>
</dbReference>
<dbReference type="PROSITE" id="PS51421">
    <property type="entry name" value="RAS"/>
    <property type="match status" value="1"/>
</dbReference>
<dbReference type="InterPro" id="IPR005225">
    <property type="entry name" value="Small_GTP-bd"/>
</dbReference>
<keyword evidence="3" id="KW-1185">Reference proteome</keyword>
<evidence type="ECO:0008006" key="4">
    <source>
        <dbReference type="Google" id="ProtNLM"/>
    </source>
</evidence>
<dbReference type="RefSeq" id="XP_038073917.1">
    <property type="nucleotide sequence ID" value="XM_038217989.1"/>
</dbReference>
<dbReference type="SUPFAM" id="SSF52540">
    <property type="entry name" value="P-loop containing nucleoside triphosphate hydrolases"/>
    <property type="match status" value="1"/>
</dbReference>
<accession>A0A914BES0</accession>
<dbReference type="Gene3D" id="3.40.50.300">
    <property type="entry name" value="P-loop containing nucleotide triphosphate hydrolases"/>
    <property type="match status" value="1"/>
</dbReference>
<dbReference type="AlphaFoldDB" id="A0A914BES0"/>
<dbReference type="SMART" id="SM00174">
    <property type="entry name" value="RHO"/>
    <property type="match status" value="1"/>
</dbReference>
<dbReference type="InterPro" id="IPR027417">
    <property type="entry name" value="P-loop_NTPase"/>
</dbReference>
<dbReference type="EnsemblMetazoa" id="XM_038217989.1">
    <property type="protein sequence ID" value="XP_038073917.1"/>
    <property type="gene ID" value="LOC119741996"/>
</dbReference>
<dbReference type="EnsemblMetazoa" id="XM_038217991.1">
    <property type="protein sequence ID" value="XP_038073919.1"/>
    <property type="gene ID" value="LOC119741996"/>
</dbReference>
<dbReference type="SMART" id="SM00173">
    <property type="entry name" value="RAS"/>
    <property type="match status" value="1"/>
</dbReference>
<dbReference type="OrthoDB" id="8830751at2759"/>
<evidence type="ECO:0000256" key="1">
    <source>
        <dbReference type="ARBA" id="ARBA00006270"/>
    </source>
</evidence>
<reference evidence="2" key="1">
    <citation type="submission" date="2022-11" db="UniProtKB">
        <authorList>
            <consortium name="EnsemblMetazoa"/>
        </authorList>
    </citation>
    <scope>IDENTIFICATION</scope>
</reference>